<organism evidence="6 7">
    <name type="scientific">Zygosaccharomyces bailii (strain CLIB 213 / ATCC 58445 / CBS 680 / BCRC 21525 / NBRC 1098 / NCYC 1416 / NRRL Y-2227)</name>
    <dbReference type="NCBI Taxonomy" id="1333698"/>
    <lineage>
        <taxon>Eukaryota</taxon>
        <taxon>Fungi</taxon>
        <taxon>Dikarya</taxon>
        <taxon>Ascomycota</taxon>
        <taxon>Saccharomycotina</taxon>
        <taxon>Saccharomycetes</taxon>
        <taxon>Saccharomycetales</taxon>
        <taxon>Saccharomycetaceae</taxon>
        <taxon>Zygosaccharomyces</taxon>
    </lineage>
</organism>
<feature type="compositionally biased region" description="Low complexity" evidence="4">
    <location>
        <begin position="53"/>
        <end position="68"/>
    </location>
</feature>
<keyword evidence="1 3" id="KW-0238">DNA-binding</keyword>
<keyword evidence="7" id="KW-1185">Reference proteome</keyword>
<dbReference type="InterPro" id="IPR018122">
    <property type="entry name" value="TF_fork_head_CS_1"/>
</dbReference>
<dbReference type="SMART" id="SM00339">
    <property type="entry name" value="FH"/>
    <property type="match status" value="1"/>
</dbReference>
<reference evidence="7" key="1">
    <citation type="journal article" date="2013" name="Genome Announc.">
        <title>Genome sequence of the food spoilage yeast Zygosaccharomyces bailii CLIB 213(T).</title>
        <authorList>
            <person name="Galeote V."/>
            <person name="Bigey F."/>
            <person name="Devillers H."/>
            <person name="Neuveglise C."/>
            <person name="Dequin S."/>
        </authorList>
    </citation>
    <scope>NUCLEOTIDE SEQUENCE [LARGE SCALE GENOMIC DNA]</scope>
    <source>
        <strain evidence="7">CLIB 213 / ATCC 58445 / CBS 680 / CCRC 21525 / NBRC 1098 / NCYC 1416 / NRRL Y-2227</strain>
    </source>
</reference>
<dbReference type="InterPro" id="IPR030456">
    <property type="entry name" value="TF_fork_head_CS_2"/>
</dbReference>
<feature type="DNA-binding region" description="Fork-head" evidence="3">
    <location>
        <begin position="106"/>
        <end position="189"/>
    </location>
</feature>
<evidence type="ECO:0000313" key="7">
    <source>
        <dbReference type="Proteomes" id="UP000019375"/>
    </source>
</evidence>
<feature type="domain" description="Fork-head" evidence="5">
    <location>
        <begin position="106"/>
        <end position="189"/>
    </location>
</feature>
<evidence type="ECO:0000259" key="5">
    <source>
        <dbReference type="PROSITE" id="PS50039"/>
    </source>
</evidence>
<feature type="region of interest" description="Disordered" evidence="4">
    <location>
        <begin position="355"/>
        <end position="385"/>
    </location>
</feature>
<comment type="subcellular location">
    <subcellularLocation>
        <location evidence="3">Nucleus</location>
    </subcellularLocation>
</comment>
<dbReference type="InterPro" id="IPR036390">
    <property type="entry name" value="WH_DNA-bd_sf"/>
</dbReference>
<dbReference type="Proteomes" id="UP000019375">
    <property type="component" value="Unassembled WGS sequence"/>
</dbReference>
<dbReference type="CDD" id="cd00059">
    <property type="entry name" value="FH_FOX"/>
    <property type="match status" value="1"/>
</dbReference>
<sequence>MRPDSMVQEDGHIGGSVRKRSALDLVDCATREMITPPNSTVRKTGPHQLAMGSQRPPLSPALSSPISARPKKQKSEGSLRSNGTLTLQELLESLQKRRNNGELSKKPPYSYATLIGLAILQSPAGRLTLSQIYHWISLHFPYYKEKDAGWQNSIRHNLSLNDAFVKTEKSNDGKGHFWQVKQGCETKFFKGETGSYNDVRSKLQNLDRYFSSPEPSPELDAQPISTYQHRIQITIDKDGGNNYEVNQYQSVEAGAQSGASGEYVLHAHSSPGATPLKLKPHAELQVRDSFPDDRDERDHPSLGNANAALSPQDFKKYSCSFNSSFDETSPKPSRITDDPLFGDATEFTIDEDNQLRQSPLPKSPQIDLMRTPRPANGPSYERTPCRFITSPREAGSSMKRWQTPSHLFEDLYCSPLFKGMCTPIKDAMPGVSPRRISAPDILSSSRRAKISSSGLFGVDVYAVWKRATENVVVKGNENGERTQKLGIPFKSTPAPKSNSSRGDVADAEQGR</sequence>
<feature type="region of interest" description="Disordered" evidence="4">
    <location>
        <begin position="1"/>
        <end position="21"/>
    </location>
</feature>
<dbReference type="PROSITE" id="PS50039">
    <property type="entry name" value="FORK_HEAD_3"/>
    <property type="match status" value="1"/>
</dbReference>
<accession>A0A8J2TCC8</accession>
<dbReference type="EMBL" id="HG316464">
    <property type="protein sequence ID" value="CDF91342.1"/>
    <property type="molecule type" value="Genomic_DNA"/>
</dbReference>
<dbReference type="PROSITE" id="PS00658">
    <property type="entry name" value="FORK_HEAD_2"/>
    <property type="match status" value="1"/>
</dbReference>
<gene>
    <name evidence="6" type="ORF">BN860_00650g</name>
</gene>
<dbReference type="PRINTS" id="PR00053">
    <property type="entry name" value="FORKHEAD"/>
</dbReference>
<proteinExistence type="predicted"/>
<evidence type="ECO:0000256" key="2">
    <source>
        <dbReference type="ARBA" id="ARBA00023242"/>
    </source>
</evidence>
<evidence type="ECO:0000256" key="1">
    <source>
        <dbReference type="ARBA" id="ARBA00023125"/>
    </source>
</evidence>
<dbReference type="PANTHER" id="PTHR11829:SF343">
    <property type="entry name" value="FORK-HEAD DOMAIN-CONTAINING PROTEIN"/>
    <property type="match status" value="1"/>
</dbReference>
<feature type="region of interest" description="Disordered" evidence="4">
    <location>
        <begin position="290"/>
        <end position="309"/>
    </location>
</feature>
<dbReference type="PROSITE" id="PS00657">
    <property type="entry name" value="FORK_HEAD_1"/>
    <property type="match status" value="1"/>
</dbReference>
<evidence type="ECO:0000256" key="3">
    <source>
        <dbReference type="PROSITE-ProRule" id="PRU00089"/>
    </source>
</evidence>
<dbReference type="Pfam" id="PF00250">
    <property type="entry name" value="Forkhead"/>
    <property type="match status" value="1"/>
</dbReference>
<dbReference type="InterPro" id="IPR036388">
    <property type="entry name" value="WH-like_DNA-bd_sf"/>
</dbReference>
<dbReference type="Gene3D" id="1.10.10.10">
    <property type="entry name" value="Winged helix-like DNA-binding domain superfamily/Winged helix DNA-binding domain"/>
    <property type="match status" value="1"/>
</dbReference>
<dbReference type="InterPro" id="IPR050211">
    <property type="entry name" value="FOX_domain-containing"/>
</dbReference>
<dbReference type="GO" id="GO:0000978">
    <property type="term" value="F:RNA polymerase II cis-regulatory region sequence-specific DNA binding"/>
    <property type="evidence" value="ECO:0007669"/>
    <property type="project" value="TreeGrafter"/>
</dbReference>
<evidence type="ECO:0000313" key="6">
    <source>
        <dbReference type="EMBL" id="CDF91342.1"/>
    </source>
</evidence>
<dbReference type="OrthoDB" id="5954824at2759"/>
<dbReference type="SUPFAM" id="SSF46785">
    <property type="entry name" value="Winged helix' DNA-binding domain"/>
    <property type="match status" value="1"/>
</dbReference>
<dbReference type="FunFam" id="1.10.10.10:FF:000732">
    <property type="entry name" value="Forkhead protein"/>
    <property type="match status" value="1"/>
</dbReference>
<feature type="compositionally biased region" description="Basic and acidic residues" evidence="4">
    <location>
        <begin position="290"/>
        <end position="300"/>
    </location>
</feature>
<evidence type="ECO:0000256" key="4">
    <source>
        <dbReference type="SAM" id="MobiDB-lite"/>
    </source>
</evidence>
<dbReference type="AlphaFoldDB" id="A0A8J2TCC8"/>
<protein>
    <submittedName>
        <fullName evidence="6">ZYBA0S11-00650g1_1</fullName>
    </submittedName>
</protein>
<dbReference type="GO" id="GO:0000981">
    <property type="term" value="F:DNA-binding transcription factor activity, RNA polymerase II-specific"/>
    <property type="evidence" value="ECO:0007669"/>
    <property type="project" value="TreeGrafter"/>
</dbReference>
<dbReference type="InterPro" id="IPR001766">
    <property type="entry name" value="Fork_head_dom"/>
</dbReference>
<dbReference type="PANTHER" id="PTHR11829">
    <property type="entry name" value="FORKHEAD BOX PROTEIN"/>
    <property type="match status" value="1"/>
</dbReference>
<keyword evidence="2 3" id="KW-0539">Nucleus</keyword>
<feature type="region of interest" description="Disordered" evidence="4">
    <location>
        <begin position="476"/>
        <end position="511"/>
    </location>
</feature>
<dbReference type="GO" id="GO:0005634">
    <property type="term" value="C:nucleus"/>
    <property type="evidence" value="ECO:0007669"/>
    <property type="project" value="UniProtKB-SubCell"/>
</dbReference>
<feature type="region of interest" description="Disordered" evidence="4">
    <location>
        <begin position="34"/>
        <end position="82"/>
    </location>
</feature>
<name>A0A8J2TCC8_ZYGB2</name>